<sequence>MDVGWKLYRDRQCKIDNYHGLSVNKCCLGALRCEECKSTFRPASSEGTIDSRALAEDEIKKRAQIEYRTWTKSADYKIFWNDRAKLNILLQTSKESIGFIGSVTHQRIKSLTTNATNNDDASNGPWLFRNKKITRLFKDCQSIVQYLVSKHETLPLESYINGLAALTHILVLNKHQHSPIVRKVFSDELLDDLTESMVSDDHPQRWLLQTVKENFTGNFVLSTAAAESMNYNLRVYEQEYMTMAKNINQVSLLENDFLELTLMSSSMNYNERRVIRELTNLIQKPPKLPLKSNDIISETKLWNICFDPLLSCLVCDSEKLVHLRWTNTNQNRGGKLRPDAVICERQQLEYESSIGHGEAKTSNISHFLFLAWLVKTFMFYEVANLHSPESLDDLPLLA</sequence>
<accession>A0A8H7S5U8</accession>
<dbReference type="OrthoDB" id="2288096at2759"/>
<evidence type="ECO:0000313" key="1">
    <source>
        <dbReference type="EMBL" id="KAG2224144.1"/>
    </source>
</evidence>
<reference evidence="1 2" key="1">
    <citation type="submission" date="2020-12" db="EMBL/GenBank/DDBJ databases">
        <title>Metabolic potential, ecology and presence of endohyphal bacteria is reflected in genomic diversity of Mucoromycotina.</title>
        <authorList>
            <person name="Muszewska A."/>
            <person name="Okrasinska A."/>
            <person name="Steczkiewicz K."/>
            <person name="Drgas O."/>
            <person name="Orlowska M."/>
            <person name="Perlinska-Lenart U."/>
            <person name="Aleksandrzak-Piekarczyk T."/>
            <person name="Szatraj K."/>
            <person name="Zielenkiewicz U."/>
            <person name="Pilsyk S."/>
            <person name="Malc E."/>
            <person name="Mieczkowski P."/>
            <person name="Kruszewska J.S."/>
            <person name="Biernat P."/>
            <person name="Pawlowska J."/>
        </authorList>
    </citation>
    <scope>NUCLEOTIDE SEQUENCE [LARGE SCALE GENOMIC DNA]</scope>
    <source>
        <strain evidence="1 2">CBS 142.35</strain>
    </source>
</reference>
<organism evidence="1 2">
    <name type="scientific">Circinella minor</name>
    <dbReference type="NCBI Taxonomy" id="1195481"/>
    <lineage>
        <taxon>Eukaryota</taxon>
        <taxon>Fungi</taxon>
        <taxon>Fungi incertae sedis</taxon>
        <taxon>Mucoromycota</taxon>
        <taxon>Mucoromycotina</taxon>
        <taxon>Mucoromycetes</taxon>
        <taxon>Mucorales</taxon>
        <taxon>Lichtheimiaceae</taxon>
        <taxon>Circinella</taxon>
    </lineage>
</organism>
<evidence type="ECO:0000313" key="2">
    <source>
        <dbReference type="Proteomes" id="UP000646827"/>
    </source>
</evidence>
<dbReference type="EMBL" id="JAEPRB010000048">
    <property type="protein sequence ID" value="KAG2224144.1"/>
    <property type="molecule type" value="Genomic_DNA"/>
</dbReference>
<dbReference type="AlphaFoldDB" id="A0A8H7S5U8"/>
<protein>
    <submittedName>
        <fullName evidence="1">Uncharacterized protein</fullName>
    </submittedName>
</protein>
<proteinExistence type="predicted"/>
<gene>
    <name evidence="1" type="ORF">INT45_000159</name>
</gene>
<keyword evidence="2" id="KW-1185">Reference proteome</keyword>
<name>A0A8H7S5U8_9FUNG</name>
<dbReference type="Proteomes" id="UP000646827">
    <property type="component" value="Unassembled WGS sequence"/>
</dbReference>
<comment type="caution">
    <text evidence="1">The sequence shown here is derived from an EMBL/GenBank/DDBJ whole genome shotgun (WGS) entry which is preliminary data.</text>
</comment>